<dbReference type="EMBL" id="BMWH01000020">
    <property type="protein sequence ID" value="GHA01131.1"/>
    <property type="molecule type" value="Genomic_DNA"/>
</dbReference>
<dbReference type="Proteomes" id="UP000623010">
    <property type="component" value="Unassembled WGS sequence"/>
</dbReference>
<dbReference type="RefSeq" id="WP_190059324.1">
    <property type="nucleotide sequence ID" value="NZ_BMWH01000020.1"/>
</dbReference>
<organism evidence="1 2">
    <name type="scientific">Streptomyces echinoruber</name>
    <dbReference type="NCBI Taxonomy" id="68898"/>
    <lineage>
        <taxon>Bacteria</taxon>
        <taxon>Bacillati</taxon>
        <taxon>Actinomycetota</taxon>
        <taxon>Actinomycetes</taxon>
        <taxon>Kitasatosporales</taxon>
        <taxon>Streptomycetaceae</taxon>
        <taxon>Streptomyces</taxon>
    </lineage>
</organism>
<accession>A0A918VJH7</accession>
<keyword evidence="2" id="KW-1185">Reference proteome</keyword>
<protein>
    <submittedName>
        <fullName evidence="1">Uncharacterized protein</fullName>
    </submittedName>
</protein>
<reference evidence="1" key="1">
    <citation type="journal article" date="2014" name="Int. J. Syst. Evol. Microbiol.">
        <title>Complete genome sequence of Corynebacterium casei LMG S-19264T (=DSM 44701T), isolated from a smear-ripened cheese.</title>
        <authorList>
            <consortium name="US DOE Joint Genome Institute (JGI-PGF)"/>
            <person name="Walter F."/>
            <person name="Albersmeier A."/>
            <person name="Kalinowski J."/>
            <person name="Ruckert C."/>
        </authorList>
    </citation>
    <scope>NUCLEOTIDE SEQUENCE</scope>
    <source>
        <strain evidence="1">JCM 5016</strain>
    </source>
</reference>
<sequence>MSTLAPEQTAAATQPGDDLTHTVCDCSPDIALCGTDVTNEPWADGSEEATCVVCRDLEDQGCPKCSR</sequence>
<evidence type="ECO:0000313" key="1">
    <source>
        <dbReference type="EMBL" id="GHA01131.1"/>
    </source>
</evidence>
<gene>
    <name evidence="1" type="ORF">GCM10010389_45570</name>
</gene>
<proteinExistence type="predicted"/>
<reference evidence="1" key="2">
    <citation type="submission" date="2020-09" db="EMBL/GenBank/DDBJ databases">
        <authorList>
            <person name="Sun Q."/>
            <person name="Ohkuma M."/>
        </authorList>
    </citation>
    <scope>NUCLEOTIDE SEQUENCE</scope>
    <source>
        <strain evidence="1">JCM 5016</strain>
    </source>
</reference>
<evidence type="ECO:0000313" key="2">
    <source>
        <dbReference type="Proteomes" id="UP000623010"/>
    </source>
</evidence>
<dbReference type="AlphaFoldDB" id="A0A918VJH7"/>
<name>A0A918VJH7_9ACTN</name>
<comment type="caution">
    <text evidence="1">The sequence shown here is derived from an EMBL/GenBank/DDBJ whole genome shotgun (WGS) entry which is preliminary data.</text>
</comment>